<accession>A0A975AV19</accession>
<keyword evidence="1" id="KW-0732">Signal</keyword>
<dbReference type="EMBL" id="CP060096">
    <property type="protein sequence ID" value="QSZ26974.1"/>
    <property type="molecule type" value="Genomic_DNA"/>
</dbReference>
<sequence>MNSKKIIATSVIGIMLLTATAFAATTAVPSANANMKHQGVFQKGDPIQRLEDLKSKITEKFKAGKISQDEENKMLTKINDAEQKIKDFNNMTLDQKKQTLIKDFTARINQRVKDGKLTQDKANSMIQNFTDKVNKWDGKGYPKELRGLFGMKMHKNADGRFKKALDQAVKDNKITAQQEQDILNYLKTDKNNFNKANTTSNFKTSNSL</sequence>
<gene>
    <name evidence="2" type="ORF">ACETAC_08885</name>
</gene>
<dbReference type="KEGG" id="aaut:ACETAC_08885"/>
<reference evidence="2" key="1">
    <citation type="submission" date="2020-08" db="EMBL/GenBank/DDBJ databases">
        <title>Genomic insights into the carbon and energy metabolism of the first obligate autotrophic acetogenic bacterium Aceticella autotrophica gen. nov., sp. nov.</title>
        <authorList>
            <person name="Toshchakov S.V."/>
            <person name="Elcheninov A.G."/>
            <person name="Kublanov I.V."/>
            <person name="Frolov E.N."/>
            <person name="Lebedinsky A.V."/>
        </authorList>
    </citation>
    <scope>NUCLEOTIDE SEQUENCE</scope>
    <source>
        <strain evidence="2">3443-3Ac</strain>
    </source>
</reference>
<feature type="chain" id="PRO_5037869052" evidence="1">
    <location>
        <begin position="24"/>
        <end position="208"/>
    </location>
</feature>
<evidence type="ECO:0000313" key="2">
    <source>
        <dbReference type="EMBL" id="QSZ26974.1"/>
    </source>
</evidence>
<evidence type="ECO:0000256" key="1">
    <source>
        <dbReference type="SAM" id="SignalP"/>
    </source>
</evidence>
<dbReference type="Proteomes" id="UP000671913">
    <property type="component" value="Chromosome"/>
</dbReference>
<keyword evidence="3" id="KW-1185">Reference proteome</keyword>
<name>A0A975AV19_9THEO</name>
<evidence type="ECO:0000313" key="3">
    <source>
        <dbReference type="Proteomes" id="UP000671913"/>
    </source>
</evidence>
<feature type="signal peptide" evidence="1">
    <location>
        <begin position="1"/>
        <end position="23"/>
    </location>
</feature>
<proteinExistence type="predicted"/>
<protein>
    <submittedName>
        <fullName evidence="2">Uncharacterized protein</fullName>
    </submittedName>
</protein>
<dbReference type="RefSeq" id="WP_284679664.1">
    <property type="nucleotide sequence ID" value="NZ_CP060096.1"/>
</dbReference>
<organism evidence="2 3">
    <name type="scientific">Aceticella autotrophica</name>
    <dbReference type="NCBI Taxonomy" id="2755338"/>
    <lineage>
        <taxon>Bacteria</taxon>
        <taxon>Bacillati</taxon>
        <taxon>Bacillota</taxon>
        <taxon>Clostridia</taxon>
        <taxon>Thermoanaerobacterales</taxon>
        <taxon>Thermoanaerobacteraceae</taxon>
        <taxon>Aceticella</taxon>
    </lineage>
</organism>
<dbReference type="AlphaFoldDB" id="A0A975AV19"/>